<proteinExistence type="predicted"/>
<comment type="caution">
    <text evidence="1">The sequence shown here is derived from an EMBL/GenBank/DDBJ whole genome shotgun (WGS) entry which is preliminary data.</text>
</comment>
<keyword evidence="2" id="KW-1185">Reference proteome</keyword>
<evidence type="ECO:0000313" key="1">
    <source>
        <dbReference type="EMBL" id="MXO86488.1"/>
    </source>
</evidence>
<gene>
    <name evidence="1" type="ORF">GRI38_10675</name>
</gene>
<sequence length="94" mass="10621">MDDSTLTKLAILTIEDAARSAISGPVNRTFGVRLALAYLASRYNCERWPFDWFWRFLPEGERKGRTANLTGALNAIYRQIGIDKRAETIAAEVE</sequence>
<organism evidence="1 2">
    <name type="scientific">Parapontixanthobacter aurantiacus</name>
    <dbReference type="NCBI Taxonomy" id="1463599"/>
    <lineage>
        <taxon>Bacteria</taxon>
        <taxon>Pseudomonadati</taxon>
        <taxon>Pseudomonadota</taxon>
        <taxon>Alphaproteobacteria</taxon>
        <taxon>Sphingomonadales</taxon>
        <taxon>Erythrobacteraceae</taxon>
        <taxon>Parapontixanthobacter</taxon>
    </lineage>
</organism>
<dbReference type="AlphaFoldDB" id="A0A844ZFD7"/>
<dbReference type="OrthoDB" id="7474285at2"/>
<dbReference type="Proteomes" id="UP000433104">
    <property type="component" value="Unassembled WGS sequence"/>
</dbReference>
<name>A0A844ZFD7_9SPHN</name>
<reference evidence="1 2" key="1">
    <citation type="submission" date="2019-12" db="EMBL/GenBank/DDBJ databases">
        <title>Genomic-based taxomic classification of the family Erythrobacteraceae.</title>
        <authorList>
            <person name="Xu L."/>
        </authorList>
    </citation>
    <scope>NUCLEOTIDE SEQUENCE [LARGE SCALE GENOMIC DNA]</scope>
    <source>
        <strain evidence="1 2">MCCC 1A09962</strain>
    </source>
</reference>
<dbReference type="RefSeq" id="WP_160683542.1">
    <property type="nucleotide sequence ID" value="NZ_WTYW01000003.1"/>
</dbReference>
<accession>A0A844ZFD7</accession>
<evidence type="ECO:0000313" key="2">
    <source>
        <dbReference type="Proteomes" id="UP000433104"/>
    </source>
</evidence>
<dbReference type="EMBL" id="WTYW01000003">
    <property type="protein sequence ID" value="MXO86488.1"/>
    <property type="molecule type" value="Genomic_DNA"/>
</dbReference>
<protein>
    <submittedName>
        <fullName evidence="1">Uncharacterized protein</fullName>
    </submittedName>
</protein>